<dbReference type="SUPFAM" id="SSF56935">
    <property type="entry name" value="Porins"/>
    <property type="match status" value="1"/>
</dbReference>
<dbReference type="Pfam" id="PF13620">
    <property type="entry name" value="CarboxypepD_reg"/>
    <property type="match status" value="1"/>
</dbReference>
<dbReference type="PANTHER" id="PTHR30069">
    <property type="entry name" value="TONB-DEPENDENT OUTER MEMBRANE RECEPTOR"/>
    <property type="match status" value="1"/>
</dbReference>
<organism evidence="9 10">
    <name type="scientific">Hymenobacter negativus</name>
    <dbReference type="NCBI Taxonomy" id="2795026"/>
    <lineage>
        <taxon>Bacteria</taxon>
        <taxon>Pseudomonadati</taxon>
        <taxon>Bacteroidota</taxon>
        <taxon>Cytophagia</taxon>
        <taxon>Cytophagales</taxon>
        <taxon>Hymenobacteraceae</taxon>
        <taxon>Hymenobacter</taxon>
    </lineage>
</organism>
<evidence type="ECO:0000313" key="10">
    <source>
        <dbReference type="Proteomes" id="UP000625631"/>
    </source>
</evidence>
<sequence length="1165" mass="127888">MNNLRLRHLLLLALMLLTARLGWSQGATTAAMSGVISDKTGAGLPGATVIAIHTPTNTQYVAPTNSDGRFNIQNMRVGGPYTVRVTFVGYKDVTREGINLNLGQNQRVDVKLDDATTELAEVTVSGRRDPVVNAGRTGASTTVQREQIERLPSLSRSFADFTRLTPQASSANNQSFAGRSGNYNNVTIDGAIFNNSFGLSSTVGGQSNAQPISLDAVQEIQVNLAPYDVRQGSFTGAGINAITRSGTNNFSASVYGFQRNEKLVGSKVRDLKQDFPAFSLYQLGARIGGPIIKDKLFFFVSVEGERRKDPPGTFVANREGLPAPGVGSNTTRVNASDLDVLGSFVKDKYGYNIGAYENYQLAQNSDKITAKIDWNVNAKNTFSIKYNYLKAYRDVAPSGSGTPSPTGGRGISQNTLPSLSAYYQIHNDVQSIIGELNSSISSRFSNQFQAGYTAQRDYRYSLGGSPFPFVDIRNTDATSNAGTSLTSFGYELFTPGNLLDSDIYQLSDNLTYTAGKHLFTLGTYNEFYKFRNGFAPDLYGRYNFNSLSDFYASAGYTFNAQGVLAPRNADGTANTDLTAKGVPLASATNNYSNRYILNINGQNPNLELPYATIKAMQLGFFLQDEWSARPNIKVTGGLRIDVPIVNTTLPRNEDAAAISFRNGEHIYTDQFQKSSVLFSPRIGVNWDVNDDQKTQVRGGTGIFTGRVPFVLISNQASNNGLLFGTQSINGFNTVNNVTTVNPNAVAFNPNPNYLPNANSTTVPLDPTKTPATYNLAVTDKNFKFPQVWRTSLGIDQRLPGDVVFTLDAIYTKDINSVFFDNVNLPNASARSAGADQRPLYRDPAALNTKVFQVSPKIVNNDGAIVMRNSNKGYSYTLTGQLQKSFSNGISASLAYTYADARDVSIQGSTPFPLWATRAISGDPNEQNLSYSQYLQSHRVVASLSYRKEYLGHLATTISGFLDAGPNGRYSYVYNGDMNGDGGTQNDLMYIPRDRSEIQLTNLTLFPNTPQAAIYSADQQWTDLDNYINQDKYLSKRRGEYAERNGGVNPWFAFVDARLLQDVFTNIGKNRNSLQFSLDIFNIGNLINSNWGVSQSVQRASPLTFVNFDQTTGKANYQFNPITSTRNVNLDRSVNTTVQTLNVTDRYNTGETSRYRIQLGLRYTFN</sequence>
<evidence type="ECO:0000256" key="1">
    <source>
        <dbReference type="ARBA" id="ARBA00004571"/>
    </source>
</evidence>
<keyword evidence="3" id="KW-1134">Transmembrane beta strand</keyword>
<keyword evidence="10" id="KW-1185">Reference proteome</keyword>
<keyword evidence="6" id="KW-0998">Cell outer membrane</keyword>
<evidence type="ECO:0000313" key="9">
    <source>
        <dbReference type="EMBL" id="MBH8557617.1"/>
    </source>
</evidence>
<evidence type="ECO:0000256" key="3">
    <source>
        <dbReference type="ARBA" id="ARBA00022452"/>
    </source>
</evidence>
<gene>
    <name evidence="9" type="ORF">I7X13_06135</name>
</gene>
<keyword evidence="7" id="KW-0732">Signal</keyword>
<evidence type="ECO:0000259" key="8">
    <source>
        <dbReference type="Pfam" id="PF25183"/>
    </source>
</evidence>
<accession>A0ABS0Q4M7</accession>
<keyword evidence="9" id="KW-0675">Receptor</keyword>
<proteinExistence type="predicted"/>
<evidence type="ECO:0000256" key="4">
    <source>
        <dbReference type="ARBA" id="ARBA00022692"/>
    </source>
</evidence>
<protein>
    <submittedName>
        <fullName evidence="9">TonB-dependent receptor</fullName>
    </submittedName>
</protein>
<evidence type="ECO:0000256" key="7">
    <source>
        <dbReference type="SAM" id="SignalP"/>
    </source>
</evidence>
<dbReference type="SUPFAM" id="SSF49464">
    <property type="entry name" value="Carboxypeptidase regulatory domain-like"/>
    <property type="match status" value="1"/>
</dbReference>
<dbReference type="InterPro" id="IPR008969">
    <property type="entry name" value="CarboxyPept-like_regulatory"/>
</dbReference>
<dbReference type="Pfam" id="PF25183">
    <property type="entry name" value="OMP_b-brl_4"/>
    <property type="match status" value="1"/>
</dbReference>
<dbReference type="Gene3D" id="2.60.40.1120">
    <property type="entry name" value="Carboxypeptidase-like, regulatory domain"/>
    <property type="match status" value="1"/>
</dbReference>
<dbReference type="InterPro" id="IPR039426">
    <property type="entry name" value="TonB-dep_rcpt-like"/>
</dbReference>
<reference evidence="9 10" key="1">
    <citation type="submission" date="2020-12" db="EMBL/GenBank/DDBJ databases">
        <title>Hymenobacter sp.</title>
        <authorList>
            <person name="Kim M.K."/>
        </authorList>
    </citation>
    <scope>NUCLEOTIDE SEQUENCE [LARGE SCALE GENOMIC DNA]</scope>
    <source>
        <strain evidence="9 10">BT442</strain>
    </source>
</reference>
<name>A0ABS0Q4M7_9BACT</name>
<dbReference type="RefSeq" id="WP_198074789.1">
    <property type="nucleotide sequence ID" value="NZ_JAEDAE010000002.1"/>
</dbReference>
<dbReference type="PANTHER" id="PTHR30069:SF46">
    <property type="entry name" value="OAR PROTEIN"/>
    <property type="match status" value="1"/>
</dbReference>
<evidence type="ECO:0000256" key="5">
    <source>
        <dbReference type="ARBA" id="ARBA00023136"/>
    </source>
</evidence>
<keyword evidence="2" id="KW-0813">Transport</keyword>
<dbReference type="InterPro" id="IPR037066">
    <property type="entry name" value="Plug_dom_sf"/>
</dbReference>
<dbReference type="InterPro" id="IPR036942">
    <property type="entry name" value="Beta-barrel_TonB_sf"/>
</dbReference>
<keyword evidence="4" id="KW-0812">Transmembrane</keyword>
<evidence type="ECO:0000256" key="6">
    <source>
        <dbReference type="ARBA" id="ARBA00023237"/>
    </source>
</evidence>
<comment type="caution">
    <text evidence="9">The sequence shown here is derived from an EMBL/GenBank/DDBJ whole genome shotgun (WGS) entry which is preliminary data.</text>
</comment>
<feature type="chain" id="PRO_5045912357" evidence="7">
    <location>
        <begin position="25"/>
        <end position="1165"/>
    </location>
</feature>
<dbReference type="EMBL" id="JAEDAE010000002">
    <property type="protein sequence ID" value="MBH8557617.1"/>
    <property type="molecule type" value="Genomic_DNA"/>
</dbReference>
<dbReference type="Gene3D" id="2.170.130.10">
    <property type="entry name" value="TonB-dependent receptor, plug domain"/>
    <property type="match status" value="1"/>
</dbReference>
<comment type="subcellular location">
    <subcellularLocation>
        <location evidence="1">Cell outer membrane</location>
        <topology evidence="1">Multi-pass membrane protein</topology>
    </subcellularLocation>
</comment>
<dbReference type="InterPro" id="IPR057601">
    <property type="entry name" value="Oar-like_b-barrel"/>
</dbReference>
<dbReference type="Proteomes" id="UP000625631">
    <property type="component" value="Unassembled WGS sequence"/>
</dbReference>
<feature type="signal peptide" evidence="7">
    <location>
        <begin position="1"/>
        <end position="24"/>
    </location>
</feature>
<feature type="domain" description="TonB-dependent transporter Oar-like beta-barrel" evidence="8">
    <location>
        <begin position="242"/>
        <end position="1091"/>
    </location>
</feature>
<dbReference type="Gene3D" id="2.40.170.20">
    <property type="entry name" value="TonB-dependent receptor, beta-barrel domain"/>
    <property type="match status" value="1"/>
</dbReference>
<evidence type="ECO:0000256" key="2">
    <source>
        <dbReference type="ARBA" id="ARBA00022448"/>
    </source>
</evidence>
<keyword evidence="5" id="KW-0472">Membrane</keyword>